<feature type="compositionally biased region" description="Low complexity" evidence="1">
    <location>
        <begin position="128"/>
        <end position="143"/>
    </location>
</feature>
<evidence type="ECO:0008006" key="5">
    <source>
        <dbReference type="Google" id="ProtNLM"/>
    </source>
</evidence>
<dbReference type="EMBL" id="BAABHS010000018">
    <property type="protein sequence ID" value="GAA4977235.1"/>
    <property type="molecule type" value="Genomic_DNA"/>
</dbReference>
<feature type="compositionally biased region" description="Basic and acidic residues" evidence="1">
    <location>
        <begin position="101"/>
        <end position="115"/>
    </location>
</feature>
<reference evidence="4" key="1">
    <citation type="journal article" date="2019" name="Int. J. Syst. Evol. Microbiol.">
        <title>The Global Catalogue of Microorganisms (GCM) 10K type strain sequencing project: providing services to taxonomists for standard genome sequencing and annotation.</title>
        <authorList>
            <consortium name="The Broad Institute Genomics Platform"/>
            <consortium name="The Broad Institute Genome Sequencing Center for Infectious Disease"/>
            <person name="Wu L."/>
            <person name="Ma J."/>
        </authorList>
    </citation>
    <scope>NUCLEOTIDE SEQUENCE [LARGE SCALE GENOMIC DNA]</scope>
    <source>
        <strain evidence="4">JCM 17986</strain>
    </source>
</reference>
<evidence type="ECO:0000313" key="4">
    <source>
        <dbReference type="Proteomes" id="UP001500466"/>
    </source>
</evidence>
<keyword evidence="2" id="KW-1133">Transmembrane helix</keyword>
<name>A0ABP9HS76_9ACTN</name>
<comment type="caution">
    <text evidence="3">The sequence shown here is derived from an EMBL/GenBank/DDBJ whole genome shotgun (WGS) entry which is preliminary data.</text>
</comment>
<gene>
    <name evidence="3" type="ORF">GCM10023205_50870</name>
</gene>
<evidence type="ECO:0000256" key="1">
    <source>
        <dbReference type="SAM" id="MobiDB-lite"/>
    </source>
</evidence>
<evidence type="ECO:0000313" key="3">
    <source>
        <dbReference type="EMBL" id="GAA4977235.1"/>
    </source>
</evidence>
<protein>
    <recommendedName>
        <fullName evidence="5">Serine/threonine protein kinase</fullName>
    </recommendedName>
</protein>
<feature type="region of interest" description="Disordered" evidence="1">
    <location>
        <begin position="1"/>
        <end position="43"/>
    </location>
</feature>
<sequence>MHDRGVHENGASEIADTDPGAALEPTAVHPAPPAVPDPRTSGELVAVGAPAPRVPKPDVKNSVVLIFAACIIVFVGISAVSIWAASRLDGGVPGITAPAKGHREAPVFPPDERNDGAIPGTGQAPDTGQPAGGAQPRGAAPDAGRVDPVAAKPLADVAVDWSAVDYGLDCAGLPTEVRANVPLPGGVHLLQVRCATGAGTPPDAIIAYTLGDDGRPDRGRTLLDTADDRIVKSLDVADGHATATLLGWSGENVPRCCPDQEETLQLIP</sequence>
<accession>A0ABP9HS76</accession>
<organism evidence="3 4">
    <name type="scientific">Yinghuangia aomiensis</name>
    <dbReference type="NCBI Taxonomy" id="676205"/>
    <lineage>
        <taxon>Bacteria</taxon>
        <taxon>Bacillati</taxon>
        <taxon>Actinomycetota</taxon>
        <taxon>Actinomycetes</taxon>
        <taxon>Kitasatosporales</taxon>
        <taxon>Streptomycetaceae</taxon>
        <taxon>Yinghuangia</taxon>
    </lineage>
</organism>
<feature type="transmembrane region" description="Helical" evidence="2">
    <location>
        <begin position="63"/>
        <end position="85"/>
    </location>
</feature>
<evidence type="ECO:0000256" key="2">
    <source>
        <dbReference type="SAM" id="Phobius"/>
    </source>
</evidence>
<feature type="region of interest" description="Disordered" evidence="1">
    <location>
        <begin position="99"/>
        <end position="146"/>
    </location>
</feature>
<dbReference type="Proteomes" id="UP001500466">
    <property type="component" value="Unassembled WGS sequence"/>
</dbReference>
<keyword evidence="4" id="KW-1185">Reference proteome</keyword>
<keyword evidence="2" id="KW-0812">Transmembrane</keyword>
<proteinExistence type="predicted"/>
<keyword evidence="2" id="KW-0472">Membrane</keyword>